<feature type="domain" description="Helitron helicase-like" evidence="1">
    <location>
        <begin position="28"/>
        <end position="54"/>
    </location>
</feature>
<proteinExistence type="predicted"/>
<accession>A0ABY7EB22</accession>
<name>A0ABY7EB22_MYAAR</name>
<organism evidence="2 3">
    <name type="scientific">Mya arenaria</name>
    <name type="common">Soft-shell clam</name>
    <dbReference type="NCBI Taxonomy" id="6604"/>
    <lineage>
        <taxon>Eukaryota</taxon>
        <taxon>Metazoa</taxon>
        <taxon>Spiralia</taxon>
        <taxon>Lophotrochozoa</taxon>
        <taxon>Mollusca</taxon>
        <taxon>Bivalvia</taxon>
        <taxon>Autobranchia</taxon>
        <taxon>Heteroconchia</taxon>
        <taxon>Euheterodonta</taxon>
        <taxon>Imparidentia</taxon>
        <taxon>Neoheterodontei</taxon>
        <taxon>Myida</taxon>
        <taxon>Myoidea</taxon>
        <taxon>Myidae</taxon>
        <taxon>Mya</taxon>
    </lineage>
</organism>
<gene>
    <name evidence="2" type="ORF">MAR_017191</name>
</gene>
<reference evidence="2" key="1">
    <citation type="submission" date="2022-11" db="EMBL/GenBank/DDBJ databases">
        <title>Centuries of genome instability and evolution in soft-shell clam transmissible cancer (bioRxiv).</title>
        <authorList>
            <person name="Hart S.F.M."/>
            <person name="Yonemitsu M.A."/>
            <person name="Giersch R.M."/>
            <person name="Beal B.F."/>
            <person name="Arriagada G."/>
            <person name="Davis B.W."/>
            <person name="Ostrander E.A."/>
            <person name="Goff S.P."/>
            <person name="Metzger M.J."/>
        </authorList>
    </citation>
    <scope>NUCLEOTIDE SEQUENCE</scope>
    <source>
        <strain evidence="2">MELC-2E11</strain>
        <tissue evidence="2">Siphon/mantle</tissue>
    </source>
</reference>
<dbReference type="Proteomes" id="UP001164746">
    <property type="component" value="Chromosome 6"/>
</dbReference>
<protein>
    <recommendedName>
        <fullName evidence="1">Helitron helicase-like domain-containing protein</fullName>
    </recommendedName>
</protein>
<dbReference type="InterPro" id="IPR025476">
    <property type="entry name" value="Helitron_helicase-like"/>
</dbReference>
<evidence type="ECO:0000313" key="3">
    <source>
        <dbReference type="Proteomes" id="UP001164746"/>
    </source>
</evidence>
<evidence type="ECO:0000313" key="2">
    <source>
        <dbReference type="EMBL" id="WAR07233.1"/>
    </source>
</evidence>
<evidence type="ECO:0000259" key="1">
    <source>
        <dbReference type="Pfam" id="PF14214"/>
    </source>
</evidence>
<dbReference type="EMBL" id="CP111017">
    <property type="protein sequence ID" value="WAR07233.1"/>
    <property type="molecule type" value="Genomic_DNA"/>
</dbReference>
<sequence length="183" mass="20698">MGRKNSFVAVKPSYNGQALRSQTTVPAQPLGKITHYTYRIEFQQRGSPHAHCVILVENAPKVSDPNEDNTEFIDTYITCNIRSEKDEPDLHKLVTTVQRHHHTATCKKKSTNCRFNYAKLPSPHTLIATPLESDDLAFKAATIDTVSSIFTNIYDTLEDNKISSLDELLQKTEISLEQYVYAL</sequence>
<keyword evidence="3" id="KW-1185">Reference proteome</keyword>
<dbReference type="Pfam" id="PF14214">
    <property type="entry name" value="Helitron_like_N"/>
    <property type="match status" value="1"/>
</dbReference>